<dbReference type="Proteomes" id="UP000553632">
    <property type="component" value="Unassembled WGS sequence"/>
</dbReference>
<dbReference type="EMBL" id="JABANO010033942">
    <property type="protein sequence ID" value="KAF4705950.1"/>
    <property type="molecule type" value="Genomic_DNA"/>
</dbReference>
<evidence type="ECO:0000313" key="3">
    <source>
        <dbReference type="Proteomes" id="UP000553632"/>
    </source>
</evidence>
<dbReference type="Proteomes" id="UP000574390">
    <property type="component" value="Unassembled WGS sequence"/>
</dbReference>
<keyword evidence="3" id="KW-1185">Reference proteome</keyword>
<name>A0A7J6QEB7_PEROL</name>
<gene>
    <name evidence="2" type="ORF">FOZ62_023454</name>
    <name evidence="1" type="ORF">FOZ63_008216</name>
</gene>
<evidence type="ECO:0000313" key="1">
    <source>
        <dbReference type="EMBL" id="KAF4705950.1"/>
    </source>
</evidence>
<dbReference type="EMBL" id="JABANM010016226">
    <property type="protein sequence ID" value="KAF4729802.1"/>
    <property type="molecule type" value="Genomic_DNA"/>
</dbReference>
<comment type="caution">
    <text evidence="1">The sequence shown here is derived from an EMBL/GenBank/DDBJ whole genome shotgun (WGS) entry which is preliminary data.</text>
</comment>
<protein>
    <submittedName>
        <fullName evidence="1">Uncharacterized protein</fullName>
    </submittedName>
</protein>
<evidence type="ECO:0000313" key="2">
    <source>
        <dbReference type="EMBL" id="KAF4729802.1"/>
    </source>
</evidence>
<organism evidence="1 3">
    <name type="scientific">Perkinsus olseni</name>
    <name type="common">Perkinsus atlanticus</name>
    <dbReference type="NCBI Taxonomy" id="32597"/>
    <lineage>
        <taxon>Eukaryota</taxon>
        <taxon>Sar</taxon>
        <taxon>Alveolata</taxon>
        <taxon>Perkinsozoa</taxon>
        <taxon>Perkinsea</taxon>
        <taxon>Perkinsida</taxon>
        <taxon>Perkinsidae</taxon>
        <taxon>Perkinsus</taxon>
    </lineage>
</organism>
<proteinExistence type="predicted"/>
<accession>A0A7J6QEB7</accession>
<dbReference type="AlphaFoldDB" id="A0A7J6QEB7"/>
<reference evidence="3 4" key="1">
    <citation type="submission" date="2020-04" db="EMBL/GenBank/DDBJ databases">
        <title>Perkinsus olseni comparative genomics.</title>
        <authorList>
            <person name="Bogema D.R."/>
        </authorList>
    </citation>
    <scope>NUCLEOTIDE SEQUENCE [LARGE SCALE GENOMIC DNA]</scope>
    <source>
        <strain evidence="2">ATCC PRA-205</strain>
        <strain evidence="1 3">ATCC PRA-207</strain>
    </source>
</reference>
<sequence length="211" mass="23344">MSRNSSRSTVKEEGVDIEVRTAMIGWDSAHRTSAIRPEECGLMLVCARNSFISPTRFGQDFQRSFQMSPSTNALVLVAAVVLQTIDGTVPAHQAFETTFADGTCFMITMLPNGPSVQFFAACRSAKPRVFVSPELKFAERPENTFTLRPDKINRNKYQTFIGVIQEACRKDVMIQSGDMEVIIYEPGPEGGTLEASIGMLNRTFTPGKCPF</sequence>
<evidence type="ECO:0000313" key="4">
    <source>
        <dbReference type="Proteomes" id="UP000574390"/>
    </source>
</evidence>